<dbReference type="InterPro" id="IPR017695">
    <property type="entry name" value="Se-dep_Mo_hydrolase_YqeB"/>
</dbReference>
<evidence type="ECO:0000313" key="1">
    <source>
        <dbReference type="EMBL" id="MBI5252140.1"/>
    </source>
</evidence>
<dbReference type="EMBL" id="JACRDE010000572">
    <property type="protein sequence ID" value="MBI5252140.1"/>
    <property type="molecule type" value="Genomic_DNA"/>
</dbReference>
<comment type="caution">
    <text evidence="1">The sequence shown here is derived from an EMBL/GenBank/DDBJ whole genome shotgun (WGS) entry which is preliminary data.</text>
</comment>
<sequence length="278" mass="29531">MSYSLTDLTIVIRGAGEMATGTAHRLHRAGFHRILMTEISAPLSVRRLVSFSEAVHDGSCIVEGSKAKLVTGIEEVEDLWSQGVIAVIVDPENKSRTKVRPDILVDTILAKKNLGTTIQDATLVVALGPGFDAGRDAHCVVETNRGHNLGRLIFEGPAEPNTGIPGTIAGETARRVLRAPVDGIFDSDSSIADMVETGMTVGYITGKPVKAGLSGVIRGLIRPNTYVNEGLKVGDIDPRGDTSYCCTISEKARAIGGAVLEAIMIRFSQTGRPGLRSK</sequence>
<protein>
    <submittedName>
        <fullName evidence="1">EF2563 family selenium-dependent molybdenum hydroxylase system protein</fullName>
    </submittedName>
</protein>
<accession>A0A9D6V4W4</accession>
<dbReference type="NCBIfam" id="TIGR03309">
    <property type="entry name" value="matur_yqeB"/>
    <property type="match status" value="1"/>
</dbReference>
<dbReference type="Proteomes" id="UP000807825">
    <property type="component" value="Unassembled WGS sequence"/>
</dbReference>
<evidence type="ECO:0000313" key="2">
    <source>
        <dbReference type="Proteomes" id="UP000807825"/>
    </source>
</evidence>
<gene>
    <name evidence="1" type="ORF">HY912_21810</name>
</gene>
<organism evidence="1 2">
    <name type="scientific">Desulfomonile tiedjei</name>
    <dbReference type="NCBI Taxonomy" id="2358"/>
    <lineage>
        <taxon>Bacteria</taxon>
        <taxon>Pseudomonadati</taxon>
        <taxon>Thermodesulfobacteriota</taxon>
        <taxon>Desulfomonilia</taxon>
        <taxon>Desulfomonilales</taxon>
        <taxon>Desulfomonilaceae</taxon>
        <taxon>Desulfomonile</taxon>
    </lineage>
</organism>
<proteinExistence type="predicted"/>
<reference evidence="1" key="1">
    <citation type="submission" date="2020-07" db="EMBL/GenBank/DDBJ databases">
        <title>Huge and variable diversity of episymbiotic CPR bacteria and DPANN archaea in groundwater ecosystems.</title>
        <authorList>
            <person name="He C.Y."/>
            <person name="Keren R."/>
            <person name="Whittaker M."/>
            <person name="Farag I.F."/>
            <person name="Doudna J."/>
            <person name="Cate J.H.D."/>
            <person name="Banfield J.F."/>
        </authorList>
    </citation>
    <scope>NUCLEOTIDE SEQUENCE</scope>
    <source>
        <strain evidence="1">NC_groundwater_1664_Pr3_B-0.1um_52_9</strain>
    </source>
</reference>
<dbReference type="AlphaFoldDB" id="A0A9D6V4W4"/>
<name>A0A9D6V4W4_9BACT</name>